<proteinExistence type="predicted"/>
<dbReference type="AlphaFoldDB" id="A0A7G9TGH2"/>
<accession>A0A7G9TGH2</accession>
<gene>
    <name evidence="2" type="ORF">IAE60_07275</name>
</gene>
<feature type="chain" id="PRO_5028883139" description="DUF4124 domain-containing protein" evidence="1">
    <location>
        <begin position="25"/>
        <end position="196"/>
    </location>
</feature>
<name>A0A7G9TGH2_PSEMX</name>
<keyword evidence="1" id="KW-0732">Signal</keyword>
<feature type="signal peptide" evidence="1">
    <location>
        <begin position="1"/>
        <end position="24"/>
    </location>
</feature>
<dbReference type="EMBL" id="CP060731">
    <property type="protein sequence ID" value="QNN79197.1"/>
    <property type="molecule type" value="Genomic_DNA"/>
</dbReference>
<dbReference type="RefSeq" id="WP_187574370.1">
    <property type="nucleotide sequence ID" value="NZ_CP060731.1"/>
</dbReference>
<organism evidence="2 3">
    <name type="scientific">Pseudoxanthomonas mexicana</name>
    <dbReference type="NCBI Taxonomy" id="128785"/>
    <lineage>
        <taxon>Bacteria</taxon>
        <taxon>Pseudomonadati</taxon>
        <taxon>Pseudomonadota</taxon>
        <taxon>Gammaproteobacteria</taxon>
        <taxon>Lysobacterales</taxon>
        <taxon>Lysobacteraceae</taxon>
        <taxon>Pseudoxanthomonas</taxon>
    </lineage>
</organism>
<dbReference type="GeneID" id="81470762"/>
<reference evidence="2 3" key="1">
    <citation type="submission" date="2020-08" db="EMBL/GenBank/DDBJ databases">
        <title>Streptomycin Non-resistant strain, P. mexicana.</title>
        <authorList>
            <person name="Ganesh-Kumar S."/>
            <person name="Zhe T."/>
            <person name="Yu Z."/>
            <person name="Min Y."/>
        </authorList>
    </citation>
    <scope>NUCLEOTIDE SEQUENCE [LARGE SCALE GENOMIC DNA]</scope>
    <source>
        <strain evidence="2 3">GTZY2</strain>
    </source>
</reference>
<protein>
    <recommendedName>
        <fullName evidence="4">DUF4124 domain-containing protein</fullName>
    </recommendedName>
</protein>
<dbReference type="Proteomes" id="UP000515838">
    <property type="component" value="Chromosome"/>
</dbReference>
<sequence length="196" mass="20914">MRLPLLLLASLCLWAGFPAAPAEAQQQGVQRCTTMDGDTVYTDKNCEDIGAMDRLPAGSTGPSATGALYRGGCSRTLSDLVAQVSMAITAGEVNRLAGVYHWSGVSDASALRILDQLDAVVQRPLVDIVPVRPAPAPILDAEGAVVDPNRDGYYPTTTQHTRPVGLRIVQTLKNGATPSNTTFGLRRAYNCFWITL</sequence>
<evidence type="ECO:0000256" key="1">
    <source>
        <dbReference type="SAM" id="SignalP"/>
    </source>
</evidence>
<evidence type="ECO:0000313" key="3">
    <source>
        <dbReference type="Proteomes" id="UP000515838"/>
    </source>
</evidence>
<evidence type="ECO:0000313" key="2">
    <source>
        <dbReference type="EMBL" id="QNN79197.1"/>
    </source>
</evidence>
<evidence type="ECO:0008006" key="4">
    <source>
        <dbReference type="Google" id="ProtNLM"/>
    </source>
</evidence>